<proteinExistence type="predicted"/>
<organism evidence="3 4">
    <name type="scientific">Mugilogobius chulae</name>
    <name type="common">yellowstripe goby</name>
    <dbReference type="NCBI Taxonomy" id="88201"/>
    <lineage>
        <taxon>Eukaryota</taxon>
        <taxon>Metazoa</taxon>
        <taxon>Chordata</taxon>
        <taxon>Craniata</taxon>
        <taxon>Vertebrata</taxon>
        <taxon>Euteleostomi</taxon>
        <taxon>Actinopterygii</taxon>
        <taxon>Neopterygii</taxon>
        <taxon>Teleostei</taxon>
        <taxon>Neoteleostei</taxon>
        <taxon>Acanthomorphata</taxon>
        <taxon>Gobiaria</taxon>
        <taxon>Gobiiformes</taxon>
        <taxon>Gobioidei</taxon>
        <taxon>Gobiidae</taxon>
        <taxon>Gobionellinae</taxon>
        <taxon>Mugilogobius</taxon>
    </lineage>
</organism>
<evidence type="ECO:0000313" key="4">
    <source>
        <dbReference type="Proteomes" id="UP001460270"/>
    </source>
</evidence>
<feature type="signal peptide" evidence="2">
    <location>
        <begin position="1"/>
        <end position="21"/>
    </location>
</feature>
<dbReference type="AlphaFoldDB" id="A0AAW0PW30"/>
<accession>A0AAW0PW30</accession>
<evidence type="ECO:0000313" key="3">
    <source>
        <dbReference type="EMBL" id="KAK7939625.1"/>
    </source>
</evidence>
<feature type="region of interest" description="Disordered" evidence="1">
    <location>
        <begin position="31"/>
        <end position="52"/>
    </location>
</feature>
<protein>
    <submittedName>
        <fullName evidence="3">Uncharacterized protein</fullName>
    </submittedName>
</protein>
<sequence>MRDAWFWNHVLGLSLSMVALCAPGPLEAWTQNTQSANPSPTDFYSSSTTQEDAHTEAASLFSESPFTSQGHRLHQLSSTAGHLDAVETQTVAERSSSSLESTSLTTEPLSSTHSDGTGRTQSSEGTPSSTHTDQLPVDSPVVSWEPRVWTWTESEDSSLLRDSPDSTLRLEDVTDLNSQTAINTDSAYTSTTMSRAGERTYFLHLQHGLFSTNCRDRRLYTHYFSAQNRSYDTKPQTDSYRETYSEMRDPMLSTGTETLTNSTENEQTFTSQHSTSQTELLVSSTPPMLSPAILTTNVSTTNRETSYYYETSTEVSTEVHSVSTQKQEGTEGVPSRTEDDLVDFSLTTAAPTGNSRTDDFLTEMPALVTDIFPTTTPVTVTERPQLQDEATSPAAVSTTSVPPVSLTSTSKLTTTHSTASASQTQATISKQYFLPKHLCQNNRLLQLTQP</sequence>
<feature type="compositionally biased region" description="Polar residues" evidence="1">
    <location>
        <begin position="115"/>
        <end position="133"/>
    </location>
</feature>
<keyword evidence="2" id="KW-0732">Signal</keyword>
<dbReference type="EMBL" id="JBBPFD010000002">
    <property type="protein sequence ID" value="KAK7939625.1"/>
    <property type="molecule type" value="Genomic_DNA"/>
</dbReference>
<reference evidence="4" key="1">
    <citation type="submission" date="2024-04" db="EMBL/GenBank/DDBJ databases">
        <title>Salinicola lusitanus LLJ914,a marine bacterium isolated from the Okinawa Trough.</title>
        <authorList>
            <person name="Li J."/>
        </authorList>
    </citation>
    <scope>NUCLEOTIDE SEQUENCE [LARGE SCALE GENOMIC DNA]</scope>
</reference>
<feature type="region of interest" description="Disordered" evidence="1">
    <location>
        <begin position="88"/>
        <end position="139"/>
    </location>
</feature>
<feature type="chain" id="PRO_5043956874" evidence="2">
    <location>
        <begin position="22"/>
        <end position="450"/>
    </location>
</feature>
<evidence type="ECO:0000256" key="2">
    <source>
        <dbReference type="SAM" id="SignalP"/>
    </source>
</evidence>
<feature type="compositionally biased region" description="Polar residues" evidence="1">
    <location>
        <begin position="31"/>
        <end position="50"/>
    </location>
</feature>
<keyword evidence="4" id="KW-1185">Reference proteome</keyword>
<dbReference type="Proteomes" id="UP001460270">
    <property type="component" value="Unassembled WGS sequence"/>
</dbReference>
<gene>
    <name evidence="3" type="ORF">WMY93_002951</name>
</gene>
<comment type="caution">
    <text evidence="3">The sequence shown here is derived from an EMBL/GenBank/DDBJ whole genome shotgun (WGS) entry which is preliminary data.</text>
</comment>
<feature type="compositionally biased region" description="Low complexity" evidence="1">
    <location>
        <begin position="93"/>
        <end position="114"/>
    </location>
</feature>
<feature type="region of interest" description="Disordered" evidence="1">
    <location>
        <begin position="383"/>
        <end position="418"/>
    </location>
</feature>
<evidence type="ECO:0000256" key="1">
    <source>
        <dbReference type="SAM" id="MobiDB-lite"/>
    </source>
</evidence>
<name>A0AAW0PW30_9GOBI</name>
<feature type="compositionally biased region" description="Low complexity" evidence="1">
    <location>
        <begin position="390"/>
        <end position="418"/>
    </location>
</feature>